<name>A0A1B3B9N0_9GAMM</name>
<dbReference type="EMBL" id="CP012418">
    <property type="protein sequence ID" value="AOE49513.1"/>
    <property type="molecule type" value="Genomic_DNA"/>
</dbReference>
<proteinExistence type="predicted"/>
<dbReference type="AlphaFoldDB" id="A0A1B3B9N0"/>
<protein>
    <recommendedName>
        <fullName evidence="3">GIY-YIG domain-containing protein</fullName>
    </recommendedName>
</protein>
<evidence type="ECO:0000313" key="1">
    <source>
        <dbReference type="EMBL" id="AOE49513.1"/>
    </source>
</evidence>
<keyword evidence="2" id="KW-1185">Reference proteome</keyword>
<organism evidence="1 2">
    <name type="scientific">Kangiella sediminilitoris</name>
    <dbReference type="NCBI Taxonomy" id="1144748"/>
    <lineage>
        <taxon>Bacteria</taxon>
        <taxon>Pseudomonadati</taxon>
        <taxon>Pseudomonadota</taxon>
        <taxon>Gammaproteobacteria</taxon>
        <taxon>Kangiellales</taxon>
        <taxon>Kangiellaceae</taxon>
        <taxon>Kangiella</taxon>
    </lineage>
</organism>
<dbReference type="OrthoDB" id="508483at2"/>
<gene>
    <name evidence="1" type="ORF">KS2013_789</name>
</gene>
<evidence type="ECO:0008006" key="3">
    <source>
        <dbReference type="Google" id="ProtNLM"/>
    </source>
</evidence>
<sequence>MNTKNFQILKFSQIKDSGARSISLKQEAAVYAWYRGFDELYHEASGDKLYDEINKLLNAKLSAQFNGKLGYLYELQIQEVPAALSPKKKALLKDICGSSRERRDIVNLINMASEFQSPLYVGKAVNLRKRIGDHCEGLSSLTSRLEKAGIELDSCFIKFKYIKDTNDPKTISQLDEKTLLIEEIITKLSPAAFVKRPG</sequence>
<dbReference type="CDD" id="cd00719">
    <property type="entry name" value="GIY-YIG_SF"/>
    <property type="match status" value="1"/>
</dbReference>
<accession>A0A1B3B9N0</accession>
<reference evidence="2" key="1">
    <citation type="submission" date="2015-08" db="EMBL/GenBank/DDBJ databases">
        <authorList>
            <person name="Kim K.M."/>
        </authorList>
    </citation>
    <scope>NUCLEOTIDE SEQUENCE [LARGE SCALE GENOMIC DNA]</scope>
    <source>
        <strain evidence="2">KCTC 23892</strain>
    </source>
</reference>
<dbReference type="KEGG" id="ksd:KS2013_789"/>
<dbReference type="STRING" id="1144748.KS2013_789"/>
<evidence type="ECO:0000313" key="2">
    <source>
        <dbReference type="Proteomes" id="UP000094147"/>
    </source>
</evidence>
<dbReference type="RefSeq" id="WP_068990055.1">
    <property type="nucleotide sequence ID" value="NZ_CP012418.1"/>
</dbReference>
<dbReference type="Proteomes" id="UP000094147">
    <property type="component" value="Chromosome"/>
</dbReference>